<dbReference type="KEGG" id="zju:112493358"/>
<dbReference type="AlphaFoldDB" id="A0A6P6GKP2"/>
<sequence>MYFPIIIPQCFCGECHYCMLFWLHSLAHSIKSQTTSICSSYKTLTLAYLSIYLSIYLKSAFLNKQLLLVRKNIYLYTKTMIPHQIKIFILLCLLILSFSGRVDSFKNGVEPIDNPSGHEVMNIIQIKGRKLIKVEAMLDYQQPGPNPTHEPRKGKGGGNP</sequence>
<dbReference type="RefSeq" id="XP_024934653.1">
    <property type="nucleotide sequence ID" value="XM_025078885.3"/>
</dbReference>
<organism evidence="2 3">
    <name type="scientific">Ziziphus jujuba</name>
    <name type="common">Chinese jujube</name>
    <name type="synonym">Ziziphus sativa</name>
    <dbReference type="NCBI Taxonomy" id="326968"/>
    <lineage>
        <taxon>Eukaryota</taxon>
        <taxon>Viridiplantae</taxon>
        <taxon>Streptophyta</taxon>
        <taxon>Embryophyta</taxon>
        <taxon>Tracheophyta</taxon>
        <taxon>Spermatophyta</taxon>
        <taxon>Magnoliopsida</taxon>
        <taxon>eudicotyledons</taxon>
        <taxon>Gunneridae</taxon>
        <taxon>Pentapetalae</taxon>
        <taxon>rosids</taxon>
        <taxon>fabids</taxon>
        <taxon>Rosales</taxon>
        <taxon>Rhamnaceae</taxon>
        <taxon>Paliureae</taxon>
        <taxon>Ziziphus</taxon>
    </lineage>
</organism>
<dbReference type="InParanoid" id="A0A6P6GKP2"/>
<evidence type="ECO:0000313" key="2">
    <source>
        <dbReference type="Proteomes" id="UP001652623"/>
    </source>
</evidence>
<accession>A0A6P6GKP2</accession>
<protein>
    <submittedName>
        <fullName evidence="3">Uncharacterized protein LOC112493358</fullName>
    </submittedName>
</protein>
<proteinExistence type="predicted"/>
<dbReference type="GeneID" id="112493358"/>
<evidence type="ECO:0000256" key="1">
    <source>
        <dbReference type="SAM" id="MobiDB-lite"/>
    </source>
</evidence>
<reference evidence="3" key="1">
    <citation type="submission" date="2025-08" db="UniProtKB">
        <authorList>
            <consortium name="RefSeq"/>
        </authorList>
    </citation>
    <scope>IDENTIFICATION</scope>
    <source>
        <tissue evidence="3">Seedling</tissue>
    </source>
</reference>
<dbReference type="PANTHER" id="PTHR34467">
    <property type="entry name" value="TRANSMEMBRANE PROTEIN"/>
    <property type="match status" value="1"/>
</dbReference>
<dbReference type="PANTHER" id="PTHR34467:SF7">
    <property type="entry name" value="TRANSMEMBRANE PROTEIN"/>
    <property type="match status" value="1"/>
</dbReference>
<keyword evidence="2" id="KW-1185">Reference proteome</keyword>
<gene>
    <name evidence="3" type="primary">LOC112493358</name>
</gene>
<name>A0A6P6GKP2_ZIZJJ</name>
<dbReference type="Proteomes" id="UP001652623">
    <property type="component" value="Chromosome 6"/>
</dbReference>
<feature type="region of interest" description="Disordered" evidence="1">
    <location>
        <begin position="140"/>
        <end position="160"/>
    </location>
</feature>
<evidence type="ECO:0000313" key="3">
    <source>
        <dbReference type="RefSeq" id="XP_024934653.1"/>
    </source>
</evidence>